<dbReference type="EMBL" id="CP059693">
    <property type="protein sequence ID" value="WDE11155.1"/>
    <property type="molecule type" value="Genomic_DNA"/>
</dbReference>
<gene>
    <name evidence="1" type="ORF">H3N35_23435</name>
</gene>
<proteinExistence type="predicted"/>
<name>A0ABY7VDU8_9GAMM</name>
<organism evidence="1 2">
    <name type="scientific">Thalassomonas haliotis</name>
    <dbReference type="NCBI Taxonomy" id="485448"/>
    <lineage>
        <taxon>Bacteria</taxon>
        <taxon>Pseudomonadati</taxon>
        <taxon>Pseudomonadota</taxon>
        <taxon>Gammaproteobacteria</taxon>
        <taxon>Alteromonadales</taxon>
        <taxon>Colwelliaceae</taxon>
        <taxon>Thalassomonas</taxon>
    </lineage>
</organism>
<protein>
    <submittedName>
        <fullName evidence="1">Uncharacterized protein</fullName>
    </submittedName>
</protein>
<evidence type="ECO:0000313" key="2">
    <source>
        <dbReference type="Proteomes" id="UP001215231"/>
    </source>
</evidence>
<evidence type="ECO:0000313" key="1">
    <source>
        <dbReference type="EMBL" id="WDE11155.1"/>
    </source>
</evidence>
<accession>A0ABY7VDU8</accession>
<reference evidence="1 2" key="1">
    <citation type="journal article" date="2022" name="Mar. Drugs">
        <title>Bioassay-Guided Fractionation Leads to the Detection of Cholic Acid Generated by the Rare Thalassomonas sp.</title>
        <authorList>
            <person name="Pheiffer F."/>
            <person name="Schneider Y.K."/>
            <person name="Hansen E.H."/>
            <person name="Andersen J.H."/>
            <person name="Isaksson J."/>
            <person name="Busche T."/>
            <person name="R C."/>
            <person name="Kalinowski J."/>
            <person name="Zyl L.V."/>
            <person name="Trindade M."/>
        </authorList>
    </citation>
    <scope>NUCLEOTIDE SEQUENCE [LARGE SCALE GENOMIC DNA]</scope>
    <source>
        <strain evidence="1 2">A5K-61T</strain>
    </source>
</reference>
<dbReference type="Proteomes" id="UP001215231">
    <property type="component" value="Chromosome"/>
</dbReference>
<dbReference type="RefSeq" id="WP_274051290.1">
    <property type="nucleotide sequence ID" value="NZ_CP059693.1"/>
</dbReference>
<keyword evidence="2" id="KW-1185">Reference proteome</keyword>
<sequence>MSLTQDIANVVQAAENMTATVTGKIAEIDNKVIQAKDSFDSWRASVQAEDINGARLYKSEIDLTGLSTDYFYPVWWIMPGNSRGETQMTIARNYSADSHLQPFGAGIVHIAGLNLQLEGAAYSWNGDANYLTVKRISQTYRKTVRNIAFAMPTIARPINSELPLYNGHSDGEIVPCRTRSGCYLRGGLKYQVIKNFNDDLWYSREDEEVTVSSSVNTSWGIKWMAKSYHIDDAALGGDYGETRLAYMLDYDQRYALKG</sequence>